<keyword evidence="3" id="KW-1185">Reference proteome</keyword>
<feature type="compositionally biased region" description="Low complexity" evidence="1">
    <location>
        <begin position="189"/>
        <end position="200"/>
    </location>
</feature>
<reference evidence="2" key="1">
    <citation type="journal article" date="2019" name="Environ. Microbiol.">
        <title>Fungal ecological strategies reflected in gene transcription - a case study of two litter decomposers.</title>
        <authorList>
            <person name="Barbi F."/>
            <person name="Kohler A."/>
            <person name="Barry K."/>
            <person name="Baskaran P."/>
            <person name="Daum C."/>
            <person name="Fauchery L."/>
            <person name="Ihrmark K."/>
            <person name="Kuo A."/>
            <person name="LaButti K."/>
            <person name="Lipzen A."/>
            <person name="Morin E."/>
            <person name="Grigoriev I.V."/>
            <person name="Henrissat B."/>
            <person name="Lindahl B."/>
            <person name="Martin F."/>
        </authorList>
    </citation>
    <scope>NUCLEOTIDE SEQUENCE</scope>
    <source>
        <strain evidence="2">JB14</strain>
    </source>
</reference>
<evidence type="ECO:0000313" key="3">
    <source>
        <dbReference type="Proteomes" id="UP000799118"/>
    </source>
</evidence>
<accession>A0A6A4HC27</accession>
<dbReference type="Proteomes" id="UP000799118">
    <property type="component" value="Unassembled WGS sequence"/>
</dbReference>
<name>A0A6A4HC27_9AGAR</name>
<organism evidence="2 3">
    <name type="scientific">Gymnopus androsaceus JB14</name>
    <dbReference type="NCBI Taxonomy" id="1447944"/>
    <lineage>
        <taxon>Eukaryota</taxon>
        <taxon>Fungi</taxon>
        <taxon>Dikarya</taxon>
        <taxon>Basidiomycota</taxon>
        <taxon>Agaricomycotina</taxon>
        <taxon>Agaricomycetes</taxon>
        <taxon>Agaricomycetidae</taxon>
        <taxon>Agaricales</taxon>
        <taxon>Marasmiineae</taxon>
        <taxon>Omphalotaceae</taxon>
        <taxon>Gymnopus</taxon>
    </lineage>
</organism>
<evidence type="ECO:0000313" key="2">
    <source>
        <dbReference type="EMBL" id="KAE9395879.1"/>
    </source>
</evidence>
<proteinExistence type="predicted"/>
<feature type="region of interest" description="Disordered" evidence="1">
    <location>
        <begin position="264"/>
        <end position="283"/>
    </location>
</feature>
<dbReference type="AlphaFoldDB" id="A0A6A4HC27"/>
<sequence length="283" mass="30892">MPRGGCKGKSTLTTPKSPPPALAQAKFQFTPTSITKPITATLKHKPYRQPHKKKTQAWKAITDDVNNATGTDALLTYTTAHKKIDALLDICRPDGGKAGMRTRFTEEEKIEFSSILDSLYSDYKAFKEAKAKEKGEKDDDALQLQHAGQQARERGMEGISESEDDTDHEGDKDSDPDDEALSNSLVVPSSSSSAHSSASHVKPTGPLHNTLNQFMNVQNRVTSTQHQVTQSLLSQSLEKQGEMIGLLREGNELLRRLTATVQSETGVEVANETDKENTGTVAS</sequence>
<evidence type="ECO:0000256" key="1">
    <source>
        <dbReference type="SAM" id="MobiDB-lite"/>
    </source>
</evidence>
<dbReference type="EMBL" id="ML769523">
    <property type="protein sequence ID" value="KAE9395879.1"/>
    <property type="molecule type" value="Genomic_DNA"/>
</dbReference>
<gene>
    <name evidence="2" type="ORF">BT96DRAFT_997257</name>
</gene>
<feature type="compositionally biased region" description="Acidic residues" evidence="1">
    <location>
        <begin position="160"/>
        <end position="180"/>
    </location>
</feature>
<feature type="region of interest" description="Disordered" evidence="1">
    <location>
        <begin position="131"/>
        <end position="210"/>
    </location>
</feature>
<protein>
    <submittedName>
        <fullName evidence="2">Uncharacterized protein</fullName>
    </submittedName>
</protein>
<feature type="region of interest" description="Disordered" evidence="1">
    <location>
        <begin position="1"/>
        <end position="21"/>
    </location>
</feature>